<gene>
    <name evidence="1" type="ORF">E2C01_046463</name>
</gene>
<sequence>MYLASGIGSDFERFRDYRANNHNFFIIFFYMYARSNDITLENAVKLTCVKIKITDIDCIFYGLYNSLCMMT</sequence>
<keyword evidence="2" id="KW-1185">Reference proteome</keyword>
<dbReference type="AlphaFoldDB" id="A0A5B7G140"/>
<dbReference type="Proteomes" id="UP000324222">
    <property type="component" value="Unassembled WGS sequence"/>
</dbReference>
<organism evidence="1 2">
    <name type="scientific">Portunus trituberculatus</name>
    <name type="common">Swimming crab</name>
    <name type="synonym">Neptunus trituberculatus</name>
    <dbReference type="NCBI Taxonomy" id="210409"/>
    <lineage>
        <taxon>Eukaryota</taxon>
        <taxon>Metazoa</taxon>
        <taxon>Ecdysozoa</taxon>
        <taxon>Arthropoda</taxon>
        <taxon>Crustacea</taxon>
        <taxon>Multicrustacea</taxon>
        <taxon>Malacostraca</taxon>
        <taxon>Eumalacostraca</taxon>
        <taxon>Eucarida</taxon>
        <taxon>Decapoda</taxon>
        <taxon>Pleocyemata</taxon>
        <taxon>Brachyura</taxon>
        <taxon>Eubrachyura</taxon>
        <taxon>Portunoidea</taxon>
        <taxon>Portunidae</taxon>
        <taxon>Portuninae</taxon>
        <taxon>Portunus</taxon>
    </lineage>
</organism>
<evidence type="ECO:0000313" key="1">
    <source>
        <dbReference type="EMBL" id="MPC52592.1"/>
    </source>
</evidence>
<accession>A0A5B7G140</accession>
<protein>
    <submittedName>
        <fullName evidence="1">Uncharacterized protein</fullName>
    </submittedName>
</protein>
<reference evidence="1 2" key="1">
    <citation type="submission" date="2019-05" db="EMBL/GenBank/DDBJ databases">
        <title>Another draft genome of Portunus trituberculatus and its Hox gene families provides insights of decapod evolution.</title>
        <authorList>
            <person name="Jeong J.-H."/>
            <person name="Song I."/>
            <person name="Kim S."/>
            <person name="Choi T."/>
            <person name="Kim D."/>
            <person name="Ryu S."/>
            <person name="Kim W."/>
        </authorList>
    </citation>
    <scope>NUCLEOTIDE SEQUENCE [LARGE SCALE GENOMIC DNA]</scope>
    <source>
        <tissue evidence="1">Muscle</tissue>
    </source>
</reference>
<proteinExistence type="predicted"/>
<name>A0A5B7G140_PORTR</name>
<comment type="caution">
    <text evidence="1">The sequence shown here is derived from an EMBL/GenBank/DDBJ whole genome shotgun (WGS) entry which is preliminary data.</text>
</comment>
<dbReference type="EMBL" id="VSRR010011004">
    <property type="protein sequence ID" value="MPC52592.1"/>
    <property type="molecule type" value="Genomic_DNA"/>
</dbReference>
<evidence type="ECO:0000313" key="2">
    <source>
        <dbReference type="Proteomes" id="UP000324222"/>
    </source>
</evidence>